<dbReference type="InterPro" id="IPR050272">
    <property type="entry name" value="Isochorismatase-like_hydrls"/>
</dbReference>
<dbReference type="AlphaFoldDB" id="A0A1T4P895"/>
<dbReference type="GO" id="GO:0016787">
    <property type="term" value="F:hydrolase activity"/>
    <property type="evidence" value="ECO:0007669"/>
    <property type="project" value="UniProtKB-KW"/>
</dbReference>
<dbReference type="Proteomes" id="UP000189857">
    <property type="component" value="Unassembled WGS sequence"/>
</dbReference>
<dbReference type="InterPro" id="IPR036380">
    <property type="entry name" value="Isochorismatase-like_sf"/>
</dbReference>
<organism evidence="4 5">
    <name type="scientific">Eubacterium ruminantium</name>
    <dbReference type="NCBI Taxonomy" id="42322"/>
    <lineage>
        <taxon>Bacteria</taxon>
        <taxon>Bacillati</taxon>
        <taxon>Bacillota</taxon>
        <taxon>Clostridia</taxon>
        <taxon>Eubacteriales</taxon>
        <taxon>Eubacteriaceae</taxon>
        <taxon>Eubacterium</taxon>
    </lineage>
</organism>
<keyword evidence="5" id="KW-1185">Reference proteome</keyword>
<evidence type="ECO:0000313" key="5">
    <source>
        <dbReference type="Proteomes" id="UP000189857"/>
    </source>
</evidence>
<dbReference type="SUPFAM" id="SSF52499">
    <property type="entry name" value="Isochorismatase-like hydrolases"/>
    <property type="match status" value="1"/>
</dbReference>
<dbReference type="EMBL" id="FUXA01000011">
    <property type="protein sequence ID" value="SJZ87795.1"/>
    <property type="molecule type" value="Genomic_DNA"/>
</dbReference>
<dbReference type="RefSeq" id="WP_078787685.1">
    <property type="nucleotide sequence ID" value="NZ_FMTO01000010.1"/>
</dbReference>
<dbReference type="PANTHER" id="PTHR43540:SF14">
    <property type="entry name" value="ISOCHORISMATASE"/>
    <property type="match status" value="1"/>
</dbReference>
<gene>
    <name evidence="4" type="ORF">SAMN02745110_01862</name>
</gene>
<feature type="domain" description="Isochorismatase-like" evidence="3">
    <location>
        <begin position="2"/>
        <end position="139"/>
    </location>
</feature>
<dbReference type="OrthoDB" id="9785724at2"/>
<keyword evidence="2" id="KW-0378">Hydrolase</keyword>
<name>A0A1T4P895_9FIRM</name>
<reference evidence="4 5" key="1">
    <citation type="submission" date="2017-02" db="EMBL/GenBank/DDBJ databases">
        <authorList>
            <person name="Peterson S.W."/>
        </authorList>
    </citation>
    <scope>NUCLEOTIDE SEQUENCE [LARGE SCALE GENOMIC DNA]</scope>
    <source>
        <strain evidence="4 5">ATCC 17233</strain>
    </source>
</reference>
<sequence>MILLVVDTQKGCFDERLFAFEIVRDNIKQLISVARENNVEVIYVQHDDGPGTDLDKFTENYEIYEEFAPRDGEKHFEKNVNSAFHPMTGLTEYLLSKNEKDIIVIGVSTDYCMDATIKSGFEKGFNIYVPEYTNSTYDNPYFDKETAYHYFNEFMWNKRYAKVISFEQAIQMLRSEDNKKNPWEEISLETYEKHMSLDSVKQLQVMNQIMKRQFEDYPVDTVMILGVAGGNGLEHIDIKKYKKVYGVDINELYLQETQKRYSNLADILQYLHLDIVCETEKLPQSQLLVANLLIEYIGYDAFVRAIKKINPEYISCVIQINTDEEMWVSDSPYIHAFDGLDEIHYQMESEVLSEKINSIGFKLIMQDKVDLPNSKALVRLDFQRIV</sequence>
<evidence type="ECO:0000256" key="2">
    <source>
        <dbReference type="ARBA" id="ARBA00022801"/>
    </source>
</evidence>
<comment type="similarity">
    <text evidence="1">Belongs to the isochorismatase family.</text>
</comment>
<accession>A0A1T4P895</accession>
<evidence type="ECO:0000313" key="4">
    <source>
        <dbReference type="EMBL" id="SJZ87795.1"/>
    </source>
</evidence>
<dbReference type="Pfam" id="PF00857">
    <property type="entry name" value="Isochorismatase"/>
    <property type="match status" value="1"/>
</dbReference>
<evidence type="ECO:0000256" key="1">
    <source>
        <dbReference type="ARBA" id="ARBA00006336"/>
    </source>
</evidence>
<proteinExistence type="inferred from homology"/>
<dbReference type="InterPro" id="IPR029063">
    <property type="entry name" value="SAM-dependent_MTases_sf"/>
</dbReference>
<dbReference type="PANTHER" id="PTHR43540">
    <property type="entry name" value="PEROXYUREIDOACRYLATE/UREIDOACRYLATE AMIDOHYDROLASE-RELATED"/>
    <property type="match status" value="1"/>
</dbReference>
<protein>
    <submittedName>
        <fullName evidence="4">Nicotinamidase-related amidase</fullName>
    </submittedName>
</protein>
<dbReference type="Gene3D" id="3.40.50.850">
    <property type="entry name" value="Isochorismatase-like"/>
    <property type="match status" value="1"/>
</dbReference>
<dbReference type="Gene3D" id="3.40.50.150">
    <property type="entry name" value="Vaccinia Virus protein VP39"/>
    <property type="match status" value="1"/>
</dbReference>
<dbReference type="InterPro" id="IPR000868">
    <property type="entry name" value="Isochorismatase-like_dom"/>
</dbReference>
<dbReference type="SUPFAM" id="SSF53335">
    <property type="entry name" value="S-adenosyl-L-methionine-dependent methyltransferases"/>
    <property type="match status" value="1"/>
</dbReference>
<evidence type="ECO:0000259" key="3">
    <source>
        <dbReference type="Pfam" id="PF00857"/>
    </source>
</evidence>